<keyword evidence="1" id="KW-0812">Transmembrane</keyword>
<reference evidence="3 4" key="1">
    <citation type="submission" date="2013-03" db="EMBL/GenBank/DDBJ databases">
        <title>The Genome Sequence of Exophiala aquamarina CBS 119918.</title>
        <authorList>
            <consortium name="The Broad Institute Genomics Platform"/>
            <person name="Cuomo C."/>
            <person name="de Hoog S."/>
            <person name="Gorbushina A."/>
            <person name="Walker B."/>
            <person name="Young S.K."/>
            <person name="Zeng Q."/>
            <person name="Gargeya S."/>
            <person name="Fitzgerald M."/>
            <person name="Haas B."/>
            <person name="Abouelleil A."/>
            <person name="Allen A.W."/>
            <person name="Alvarado L."/>
            <person name="Arachchi H.M."/>
            <person name="Berlin A.M."/>
            <person name="Chapman S.B."/>
            <person name="Gainer-Dewar J."/>
            <person name="Goldberg J."/>
            <person name="Griggs A."/>
            <person name="Gujja S."/>
            <person name="Hansen M."/>
            <person name="Howarth C."/>
            <person name="Imamovic A."/>
            <person name="Ireland A."/>
            <person name="Larimer J."/>
            <person name="McCowan C."/>
            <person name="Murphy C."/>
            <person name="Pearson M."/>
            <person name="Poon T.W."/>
            <person name="Priest M."/>
            <person name="Roberts A."/>
            <person name="Saif S."/>
            <person name="Shea T."/>
            <person name="Sisk P."/>
            <person name="Sykes S."/>
            <person name="Wortman J."/>
            <person name="Nusbaum C."/>
            <person name="Birren B."/>
        </authorList>
    </citation>
    <scope>NUCLEOTIDE SEQUENCE [LARGE SCALE GENOMIC DNA]</scope>
    <source>
        <strain evidence="3 4">CBS 119918</strain>
    </source>
</reference>
<evidence type="ECO:0000313" key="3">
    <source>
        <dbReference type="EMBL" id="KEF57741.1"/>
    </source>
</evidence>
<dbReference type="OrthoDB" id="5819582at2759"/>
<dbReference type="Pfam" id="PF01757">
    <property type="entry name" value="Acyl_transf_3"/>
    <property type="match status" value="1"/>
</dbReference>
<evidence type="ECO:0000259" key="2">
    <source>
        <dbReference type="Pfam" id="PF01757"/>
    </source>
</evidence>
<dbReference type="HOGENOM" id="CLU_005679_13_3_1"/>
<dbReference type="STRING" id="1182545.A0A072PD32"/>
<proteinExistence type="predicted"/>
<dbReference type="GeneID" id="25280584"/>
<dbReference type="RefSeq" id="XP_013260331.1">
    <property type="nucleotide sequence ID" value="XM_013404877.1"/>
</dbReference>
<protein>
    <recommendedName>
        <fullName evidence="2">Acyltransferase 3 domain-containing protein</fullName>
    </recommendedName>
</protein>
<gene>
    <name evidence="3" type="ORF">A1O9_05661</name>
</gene>
<dbReference type="GO" id="GO:0016747">
    <property type="term" value="F:acyltransferase activity, transferring groups other than amino-acyl groups"/>
    <property type="evidence" value="ECO:0007669"/>
    <property type="project" value="InterPro"/>
</dbReference>
<dbReference type="InterPro" id="IPR050879">
    <property type="entry name" value="Acyltransferase_3"/>
</dbReference>
<dbReference type="InterPro" id="IPR002656">
    <property type="entry name" value="Acyl_transf_3_dom"/>
</dbReference>
<dbReference type="VEuPathDB" id="FungiDB:A1O9_05661"/>
<feature type="domain" description="Acyltransferase 3" evidence="2">
    <location>
        <begin position="61"/>
        <end position="415"/>
    </location>
</feature>
<accession>A0A072PD32</accession>
<evidence type="ECO:0000256" key="1">
    <source>
        <dbReference type="SAM" id="Phobius"/>
    </source>
</evidence>
<dbReference type="EMBL" id="AMGV01000004">
    <property type="protein sequence ID" value="KEF57741.1"/>
    <property type="molecule type" value="Genomic_DNA"/>
</dbReference>
<name>A0A072PD32_9EURO</name>
<feature type="transmembrane region" description="Helical" evidence="1">
    <location>
        <begin position="264"/>
        <end position="287"/>
    </location>
</feature>
<keyword evidence="1" id="KW-1133">Transmembrane helix</keyword>
<dbReference type="PANTHER" id="PTHR23028">
    <property type="entry name" value="ACETYLTRANSFERASE"/>
    <property type="match status" value="1"/>
</dbReference>
<comment type="caution">
    <text evidence="3">The sequence shown here is derived from an EMBL/GenBank/DDBJ whole genome shotgun (WGS) entry which is preliminary data.</text>
</comment>
<keyword evidence="1" id="KW-0472">Membrane</keyword>
<organism evidence="3 4">
    <name type="scientific">Exophiala aquamarina CBS 119918</name>
    <dbReference type="NCBI Taxonomy" id="1182545"/>
    <lineage>
        <taxon>Eukaryota</taxon>
        <taxon>Fungi</taxon>
        <taxon>Dikarya</taxon>
        <taxon>Ascomycota</taxon>
        <taxon>Pezizomycotina</taxon>
        <taxon>Eurotiomycetes</taxon>
        <taxon>Chaetothyriomycetidae</taxon>
        <taxon>Chaetothyriales</taxon>
        <taxon>Herpotrichiellaceae</taxon>
        <taxon>Exophiala</taxon>
    </lineage>
</organism>
<evidence type="ECO:0000313" key="4">
    <source>
        <dbReference type="Proteomes" id="UP000027920"/>
    </source>
</evidence>
<feature type="transmembrane region" description="Helical" evidence="1">
    <location>
        <begin position="165"/>
        <end position="183"/>
    </location>
</feature>
<dbReference type="PANTHER" id="PTHR23028:SF125">
    <property type="entry name" value="ACYLTRANSFERASE"/>
    <property type="match status" value="1"/>
</dbReference>
<keyword evidence="4" id="KW-1185">Reference proteome</keyword>
<dbReference type="AlphaFoldDB" id="A0A072PD32"/>
<sequence length="495" mass="56566">MSRSSLDGELAEKGLAEVPLLENRVTTKLAKTIVAFTDFLRHSVWPGSRRPTRQTSLKSTAYLDGLRGFAALLVYILHHQGWGHSNVEGSESILGDAFGWNGQYYCVGFPGIRLLFTGGHAAVPIFFVTSGYVLSHKSLSFIHAGDLLQMAENLGSAMFRRWLRLYLPILATTFIWITLWHVFGLRHTDNLSDPPESNFRDEIWKWYCDFKNFSFIFENEPWNGYNSPLWTIPKEFRGSIVIWTALLAFGRFSRNARLCCEAGLAFYFLYIVDGWYCAAFAIGLLLCDLDLLAQRNNLPSLFYRLERWRGRIFLILFLAGVYLSGVPCSSSDIEHLKESPGWYYLSFLKPQAVFDFRNFYRVVGATFIMAAIPRLPSLKGFLELSFCQYLGRISYAFYLVHGPIHWAIGDRLYAAVGRVRGAHMDMAPAWINRFTLPNYGPFGLEVNFLIPHLALVPMTFWIAEICTRLFDEPSTKAAQYLYNVLLDNSSVLEKR</sequence>
<dbReference type="Proteomes" id="UP000027920">
    <property type="component" value="Unassembled WGS sequence"/>
</dbReference>